<proteinExistence type="predicted"/>
<feature type="signal peptide" evidence="1">
    <location>
        <begin position="1"/>
        <end position="16"/>
    </location>
</feature>
<dbReference type="EMBL" id="LBMM01006174">
    <property type="protein sequence ID" value="KMQ90856.1"/>
    <property type="molecule type" value="Genomic_DNA"/>
</dbReference>
<dbReference type="PaxDb" id="67767-A0A0J7KKW0"/>
<dbReference type="OrthoDB" id="8117569at2759"/>
<keyword evidence="1" id="KW-0732">Signal</keyword>
<evidence type="ECO:0000313" key="3">
    <source>
        <dbReference type="Proteomes" id="UP000036403"/>
    </source>
</evidence>
<accession>A0A0J7KKW0</accession>
<protein>
    <submittedName>
        <fullName evidence="2">Uncharacterized protein</fullName>
    </submittedName>
</protein>
<reference evidence="2 3" key="1">
    <citation type="submission" date="2015-04" db="EMBL/GenBank/DDBJ databases">
        <title>Lasius niger genome sequencing.</title>
        <authorList>
            <person name="Konorov E.A."/>
            <person name="Nikitin M.A."/>
            <person name="Kirill M.V."/>
            <person name="Chang P."/>
        </authorList>
    </citation>
    <scope>NUCLEOTIDE SEQUENCE [LARGE SCALE GENOMIC DNA]</scope>
    <source>
        <tissue evidence="2">Whole</tissue>
    </source>
</reference>
<name>A0A0J7KKW0_LASNI</name>
<evidence type="ECO:0000256" key="1">
    <source>
        <dbReference type="SAM" id="SignalP"/>
    </source>
</evidence>
<dbReference type="Proteomes" id="UP000036403">
    <property type="component" value="Unassembled WGS sequence"/>
</dbReference>
<evidence type="ECO:0000313" key="2">
    <source>
        <dbReference type="EMBL" id="KMQ90856.1"/>
    </source>
</evidence>
<dbReference type="STRING" id="67767.A0A0J7KKW0"/>
<dbReference type="AlphaFoldDB" id="A0A0J7KKW0"/>
<sequence length="175" mass="18764">MGSLIILMAVVAVTSATPTHYEYHGPPAPIGHDGRVMDTPEVAHAKAAHLAAVAEAAAKVPYGPASYTEDPDYHGYSKPVSVSHQMYHGGYHGYHGPSAPLDHEGRVVDTPEVARARAAHLAAYNHIASSAPVGEDHSQIYDHYYYGASQIPSFHDGRMINNPEAEHTRQAHLAG</sequence>
<organism evidence="2 3">
    <name type="scientific">Lasius niger</name>
    <name type="common">Black garden ant</name>
    <dbReference type="NCBI Taxonomy" id="67767"/>
    <lineage>
        <taxon>Eukaryota</taxon>
        <taxon>Metazoa</taxon>
        <taxon>Ecdysozoa</taxon>
        <taxon>Arthropoda</taxon>
        <taxon>Hexapoda</taxon>
        <taxon>Insecta</taxon>
        <taxon>Pterygota</taxon>
        <taxon>Neoptera</taxon>
        <taxon>Endopterygota</taxon>
        <taxon>Hymenoptera</taxon>
        <taxon>Apocrita</taxon>
        <taxon>Aculeata</taxon>
        <taxon>Formicoidea</taxon>
        <taxon>Formicidae</taxon>
        <taxon>Formicinae</taxon>
        <taxon>Lasius</taxon>
        <taxon>Lasius</taxon>
    </lineage>
</organism>
<keyword evidence="3" id="KW-1185">Reference proteome</keyword>
<feature type="chain" id="PRO_5005290299" evidence="1">
    <location>
        <begin position="17"/>
        <end position="175"/>
    </location>
</feature>
<comment type="caution">
    <text evidence="2">The sequence shown here is derived from an EMBL/GenBank/DDBJ whole genome shotgun (WGS) entry which is preliminary data.</text>
</comment>
<gene>
    <name evidence="2" type="ORF">RF55_9339</name>
</gene>